<gene>
    <name evidence="1" type="ORF">QF025_006861</name>
</gene>
<dbReference type="EMBL" id="JAVIZN010000003">
    <property type="protein sequence ID" value="MDR6208060.1"/>
    <property type="molecule type" value="Genomic_DNA"/>
</dbReference>
<dbReference type="Proteomes" id="UP001245184">
    <property type="component" value="Unassembled WGS sequence"/>
</dbReference>
<evidence type="ECO:0000313" key="1">
    <source>
        <dbReference type="EMBL" id="MDR6208060.1"/>
    </source>
</evidence>
<reference evidence="1 2" key="1">
    <citation type="submission" date="2023-08" db="EMBL/GenBank/DDBJ databases">
        <title>Genome sequencing of plant associated microbes to promote plant fitness in Sorghum bicolor and Oryza sativa.</title>
        <authorList>
            <person name="Coleman-Derr D."/>
        </authorList>
    </citation>
    <scope>NUCLEOTIDE SEQUENCE [LARGE SCALE GENOMIC DNA]</scope>
    <source>
        <strain evidence="1 2">SLBN-33</strain>
    </source>
</reference>
<sequence length="341" mass="38426">MKTPVIQTTFSPCGMNQAGAQAFYSAALPKQPGAGGLTPRTLLILVRREEENPLLAVLRNRAFWIRWGFSSLESASRTIGFIDALPRNERGIIETLNKLFLVGNVPGRKVVSLYKDVLFRHLLYDFSFNARSRLNLEWLNKFAMQKIYPVRADSAKRRNLCEALVSRGVIFHRTHEYKSRGLFSHYCALVYAAVDLIPPVLDGFLLRPQMFYDIWIEGARLSACEWLFGDCDTSEIVITKADCRVTGILPETLSPFVNGNKQGNVKTVRDCLEVMQGTAEGLLLLCTVYIRLQTASAGAQDRRVVVLPREDVPPDRPLADEAARPQRRRAARLRERACVLS</sequence>
<protein>
    <submittedName>
        <fullName evidence="1">Uncharacterized protein</fullName>
    </submittedName>
</protein>
<comment type="caution">
    <text evidence="1">The sequence shown here is derived from an EMBL/GenBank/DDBJ whole genome shotgun (WGS) entry which is preliminary data.</text>
</comment>
<name>A0ABD5CS44_9BURK</name>
<evidence type="ECO:0000313" key="2">
    <source>
        <dbReference type="Proteomes" id="UP001245184"/>
    </source>
</evidence>
<dbReference type="RefSeq" id="WP_310035513.1">
    <property type="nucleotide sequence ID" value="NZ_JAVIZN010000003.1"/>
</dbReference>
<proteinExistence type="predicted"/>
<dbReference type="AlphaFoldDB" id="A0ABD5CS44"/>
<accession>A0ABD5CS44</accession>
<organism evidence="1 2">
    <name type="scientific">Paraburkholderia graminis</name>
    <dbReference type="NCBI Taxonomy" id="60548"/>
    <lineage>
        <taxon>Bacteria</taxon>
        <taxon>Pseudomonadati</taxon>
        <taxon>Pseudomonadota</taxon>
        <taxon>Betaproteobacteria</taxon>
        <taxon>Burkholderiales</taxon>
        <taxon>Burkholderiaceae</taxon>
        <taxon>Paraburkholderia</taxon>
    </lineage>
</organism>